<proteinExistence type="inferred from homology"/>
<dbReference type="Pfam" id="PF03029">
    <property type="entry name" value="ATP_bind_1"/>
    <property type="match status" value="1"/>
</dbReference>
<dbReference type="SUPFAM" id="SSF52540">
    <property type="entry name" value="P-loop containing nucleoside triphosphate hydrolases"/>
    <property type="match status" value="1"/>
</dbReference>
<organism evidence="6 7">
    <name type="scientific">Candidozyma pseudohaemuli</name>
    <dbReference type="NCBI Taxonomy" id="418784"/>
    <lineage>
        <taxon>Eukaryota</taxon>
        <taxon>Fungi</taxon>
        <taxon>Dikarya</taxon>
        <taxon>Ascomycota</taxon>
        <taxon>Saccharomycotina</taxon>
        <taxon>Pichiomycetes</taxon>
        <taxon>Metschnikowiaceae</taxon>
        <taxon>Candidozyma</taxon>
    </lineage>
</organism>
<keyword evidence="4 5" id="KW-0342">GTP-binding</keyword>
<dbReference type="EMBL" id="PYFQ01000009">
    <property type="protein sequence ID" value="PSK37032.1"/>
    <property type="molecule type" value="Genomic_DNA"/>
</dbReference>
<dbReference type="GeneID" id="36566845"/>
<dbReference type="GO" id="GO:0005525">
    <property type="term" value="F:GTP binding"/>
    <property type="evidence" value="ECO:0007669"/>
    <property type="project" value="UniProtKB-KW"/>
</dbReference>
<dbReference type="Gene3D" id="3.40.50.300">
    <property type="entry name" value="P-loop containing nucleotide triphosphate hydrolases"/>
    <property type="match status" value="1"/>
</dbReference>
<dbReference type="VEuPathDB" id="FungiDB:C7M61_003457"/>
<gene>
    <name evidence="6" type="ORF">C7M61_003457</name>
</gene>
<dbReference type="Proteomes" id="UP000241107">
    <property type="component" value="Unassembled WGS sequence"/>
</dbReference>
<protein>
    <recommendedName>
        <fullName evidence="5">GPN-loop GTPase 2</fullName>
    </recommendedName>
</protein>
<evidence type="ECO:0000256" key="1">
    <source>
        <dbReference type="ARBA" id="ARBA00005290"/>
    </source>
</evidence>
<evidence type="ECO:0000256" key="4">
    <source>
        <dbReference type="ARBA" id="ARBA00023134"/>
    </source>
</evidence>
<reference evidence="6 7" key="1">
    <citation type="submission" date="2018-03" db="EMBL/GenBank/DDBJ databases">
        <title>Candida pseudohaemulonii genome assembly and annotation.</title>
        <authorList>
            <person name="Munoz J.F."/>
            <person name="Gade L.G."/>
            <person name="Chow N.A."/>
            <person name="Litvintseva A.P."/>
            <person name="Loparev V.N."/>
            <person name="Cuomo C.A."/>
        </authorList>
    </citation>
    <scope>NUCLEOTIDE SEQUENCE [LARGE SCALE GENOMIC DNA]</scope>
    <source>
        <strain evidence="6 7">B12108</strain>
    </source>
</reference>
<keyword evidence="7" id="KW-1185">Reference proteome</keyword>
<dbReference type="GO" id="GO:0034087">
    <property type="term" value="P:establishment of mitotic sister chromatid cohesion"/>
    <property type="evidence" value="ECO:0007669"/>
    <property type="project" value="EnsemblFungi"/>
</dbReference>
<evidence type="ECO:0000256" key="5">
    <source>
        <dbReference type="RuleBase" id="RU365059"/>
    </source>
</evidence>
<evidence type="ECO:0000256" key="2">
    <source>
        <dbReference type="ARBA" id="ARBA00022741"/>
    </source>
</evidence>
<dbReference type="GO" id="GO:0006606">
    <property type="term" value="P:protein import into nucleus"/>
    <property type="evidence" value="ECO:0007669"/>
    <property type="project" value="EnsemblFungi"/>
</dbReference>
<accession>A0A2P7YM71</accession>
<keyword evidence="3 5" id="KW-0378">Hydrolase</keyword>
<evidence type="ECO:0000256" key="3">
    <source>
        <dbReference type="ARBA" id="ARBA00022801"/>
    </source>
</evidence>
<dbReference type="RefSeq" id="XP_024712883.1">
    <property type="nucleotide sequence ID" value="XM_024858796.1"/>
</dbReference>
<comment type="similarity">
    <text evidence="1 5">Belongs to the GPN-loop GTPase family.</text>
</comment>
<dbReference type="GO" id="GO:0005737">
    <property type="term" value="C:cytoplasm"/>
    <property type="evidence" value="ECO:0007669"/>
    <property type="project" value="TreeGrafter"/>
</dbReference>
<dbReference type="PANTHER" id="PTHR21231:SF3">
    <property type="entry name" value="GPN-LOOP GTPASE 2"/>
    <property type="match status" value="1"/>
</dbReference>
<name>A0A2P7YM71_9ASCO</name>
<evidence type="ECO:0000313" key="7">
    <source>
        <dbReference type="Proteomes" id="UP000241107"/>
    </source>
</evidence>
<sequence>MAKLSRSGSYLLFDCPGQVEVFTHQESLYRIFGKLSSEHSARLCVVSLIDSIYLTSASQYISITLLSLRSMLQLGLPQINVISKIDKLAEYNSLEFPLDFYVKVQDLQLLLPKIESELDRRLGGNFMKLTECIADMVEDFGLVTYEVLAVEDKQSMINLLEKIDQTNGYIHGTSEIGGDSVWHDASRVRLHNKEDVTLQERWIDHKAHYDALPQTEMFDHLKEHD</sequence>
<dbReference type="PANTHER" id="PTHR21231">
    <property type="entry name" value="XPA-BINDING PROTEIN 1-RELATED"/>
    <property type="match status" value="1"/>
</dbReference>
<evidence type="ECO:0000313" key="6">
    <source>
        <dbReference type="EMBL" id="PSK37032.1"/>
    </source>
</evidence>
<comment type="caution">
    <text evidence="6">The sequence shown here is derived from an EMBL/GenBank/DDBJ whole genome shotgun (WGS) entry which is preliminary data.</text>
</comment>
<dbReference type="GO" id="GO:0003924">
    <property type="term" value="F:GTPase activity"/>
    <property type="evidence" value="ECO:0007669"/>
    <property type="project" value="TreeGrafter"/>
</dbReference>
<comment type="subunit">
    <text evidence="5">Binds to RNA polymerase II (RNAPII).</text>
</comment>
<dbReference type="STRING" id="418784.A0A2P7YM71"/>
<dbReference type="InterPro" id="IPR004130">
    <property type="entry name" value="Gpn"/>
</dbReference>
<dbReference type="AlphaFoldDB" id="A0A2P7YM71"/>
<dbReference type="InterPro" id="IPR027417">
    <property type="entry name" value="P-loop_NTPase"/>
</dbReference>
<dbReference type="OrthoDB" id="5839at2759"/>
<keyword evidence="2 5" id="KW-0547">Nucleotide-binding</keyword>
<comment type="function">
    <text evidence="5">Small GTPase required for proper localization of RNA polymerase II and III (RNAPII and RNAPIII). May act at an RNAP assembly step prior to nuclear import.</text>
</comment>